<evidence type="ECO:0000256" key="6">
    <source>
        <dbReference type="ARBA" id="ARBA00023136"/>
    </source>
</evidence>
<dbReference type="InterPro" id="IPR051311">
    <property type="entry name" value="DedA_domain"/>
</dbReference>
<dbReference type="PANTHER" id="PTHR42709">
    <property type="entry name" value="ALKALINE PHOSPHATASE LIKE PROTEIN"/>
    <property type="match status" value="1"/>
</dbReference>
<keyword evidence="11" id="KW-1185">Reference proteome</keyword>
<dbReference type="EMBL" id="BOOK01000045">
    <property type="protein sequence ID" value="GII03985.1"/>
    <property type="molecule type" value="Genomic_DNA"/>
</dbReference>
<accession>A0A8J3WWD0</accession>
<feature type="transmembrane region" description="Helical" evidence="8">
    <location>
        <begin position="101"/>
        <end position="128"/>
    </location>
</feature>
<protein>
    <recommendedName>
        <fullName evidence="9">VTT domain-containing protein</fullName>
    </recommendedName>
</protein>
<evidence type="ECO:0000256" key="3">
    <source>
        <dbReference type="ARBA" id="ARBA00022475"/>
    </source>
</evidence>
<evidence type="ECO:0000256" key="4">
    <source>
        <dbReference type="ARBA" id="ARBA00022692"/>
    </source>
</evidence>
<feature type="domain" description="VTT" evidence="9">
    <location>
        <begin position="16"/>
        <end position="119"/>
    </location>
</feature>
<evidence type="ECO:0000256" key="5">
    <source>
        <dbReference type="ARBA" id="ARBA00022989"/>
    </source>
</evidence>
<dbReference type="Pfam" id="PF09335">
    <property type="entry name" value="VTT_dom"/>
    <property type="match status" value="1"/>
</dbReference>
<keyword evidence="5 8" id="KW-1133">Transmembrane helix</keyword>
<evidence type="ECO:0000256" key="2">
    <source>
        <dbReference type="ARBA" id="ARBA00010792"/>
    </source>
</evidence>
<evidence type="ECO:0000256" key="1">
    <source>
        <dbReference type="ARBA" id="ARBA00004651"/>
    </source>
</evidence>
<feature type="transmembrane region" description="Helical" evidence="8">
    <location>
        <begin position="15"/>
        <end position="37"/>
    </location>
</feature>
<organism evidence="10 11">
    <name type="scientific">Planobispora takensis</name>
    <dbReference type="NCBI Taxonomy" id="1367882"/>
    <lineage>
        <taxon>Bacteria</taxon>
        <taxon>Bacillati</taxon>
        <taxon>Actinomycetota</taxon>
        <taxon>Actinomycetes</taxon>
        <taxon>Streptosporangiales</taxon>
        <taxon>Streptosporangiaceae</taxon>
        <taxon>Planobispora</taxon>
    </lineage>
</organism>
<gene>
    <name evidence="10" type="ORF">Pta02_59930</name>
</gene>
<reference evidence="10" key="1">
    <citation type="submission" date="2021-01" db="EMBL/GenBank/DDBJ databases">
        <title>Whole genome shotgun sequence of Planobispora takensis NBRC 109077.</title>
        <authorList>
            <person name="Komaki H."/>
            <person name="Tamura T."/>
        </authorList>
    </citation>
    <scope>NUCLEOTIDE SEQUENCE</scope>
    <source>
        <strain evidence="10">NBRC 109077</strain>
    </source>
</reference>
<evidence type="ECO:0000256" key="8">
    <source>
        <dbReference type="SAM" id="Phobius"/>
    </source>
</evidence>
<feature type="transmembrane region" description="Helical" evidence="8">
    <location>
        <begin position="134"/>
        <end position="153"/>
    </location>
</feature>
<evidence type="ECO:0000313" key="10">
    <source>
        <dbReference type="EMBL" id="GII03985.1"/>
    </source>
</evidence>
<keyword evidence="6 8" id="KW-0472">Membrane</keyword>
<feature type="compositionally biased region" description="Polar residues" evidence="7">
    <location>
        <begin position="186"/>
        <end position="196"/>
    </location>
</feature>
<dbReference type="GO" id="GO:0005886">
    <property type="term" value="C:plasma membrane"/>
    <property type="evidence" value="ECO:0007669"/>
    <property type="project" value="UniProtKB-SubCell"/>
</dbReference>
<dbReference type="InterPro" id="IPR032816">
    <property type="entry name" value="VTT_dom"/>
</dbReference>
<dbReference type="Proteomes" id="UP000634476">
    <property type="component" value="Unassembled WGS sequence"/>
</dbReference>
<comment type="similarity">
    <text evidence="2">Belongs to the DedA family.</text>
</comment>
<dbReference type="AlphaFoldDB" id="A0A8J3WWD0"/>
<comment type="subcellular location">
    <subcellularLocation>
        <location evidence="1">Cell membrane</location>
        <topology evidence="1">Multi-pass membrane protein</topology>
    </subcellularLocation>
</comment>
<evidence type="ECO:0000259" key="9">
    <source>
        <dbReference type="Pfam" id="PF09335"/>
    </source>
</evidence>
<name>A0A8J3WWD0_9ACTN</name>
<keyword evidence="3" id="KW-1003">Cell membrane</keyword>
<comment type="caution">
    <text evidence="10">The sequence shown here is derived from an EMBL/GenBank/DDBJ whole genome shotgun (WGS) entry which is preliminary data.</text>
</comment>
<evidence type="ECO:0000313" key="11">
    <source>
        <dbReference type="Proteomes" id="UP000634476"/>
    </source>
</evidence>
<evidence type="ECO:0000256" key="7">
    <source>
        <dbReference type="SAM" id="MobiDB-lite"/>
    </source>
</evidence>
<dbReference type="RefSeq" id="WP_203878255.1">
    <property type="nucleotide sequence ID" value="NZ_BOOK01000045.1"/>
</dbReference>
<proteinExistence type="inferred from homology"/>
<sequence length="196" mass="21086">MRRTAAAVPDPLSPAVWILFLVGMVGLFAAFQAYYWIGHVLGPRIYASRLGRRIGEERILKAERFVARWGALSVYGCFWVPGVRHALPWVAGVLKISYPKYLLASALGCLTWCPVTYFGLYSVIWGWLALAGQSPLTAAAVAAVAVAAVVLLVRRRRARSRRADVSGPVSEDDTDGPAVSEGPVTAETTPASGTQG</sequence>
<dbReference type="PANTHER" id="PTHR42709:SF6">
    <property type="entry name" value="UNDECAPRENYL PHOSPHATE TRANSPORTER A"/>
    <property type="match status" value="1"/>
</dbReference>
<keyword evidence="4 8" id="KW-0812">Transmembrane</keyword>
<feature type="region of interest" description="Disordered" evidence="7">
    <location>
        <begin position="161"/>
        <end position="196"/>
    </location>
</feature>